<keyword evidence="1" id="KW-0929">Antimicrobial</keyword>
<dbReference type="PANTHER" id="PTHR33308:SF9">
    <property type="entry name" value="PEPTIDOGLYCAN HYDROLASE FLGJ"/>
    <property type="match status" value="1"/>
</dbReference>
<evidence type="ECO:0000256" key="3">
    <source>
        <dbReference type="ARBA" id="ARBA00022801"/>
    </source>
</evidence>
<dbReference type="SUPFAM" id="SSF54106">
    <property type="entry name" value="LysM domain"/>
    <property type="match status" value="1"/>
</dbReference>
<dbReference type="Gene3D" id="3.10.350.10">
    <property type="entry name" value="LysM domain"/>
    <property type="match status" value="1"/>
</dbReference>
<dbReference type="PANTHER" id="PTHR33308">
    <property type="entry name" value="PEPTIDOGLYCAN HYDROLASE FLGJ"/>
    <property type="match status" value="1"/>
</dbReference>
<dbReference type="Pfam" id="PF01832">
    <property type="entry name" value="Glucosaminidase"/>
    <property type="match status" value="1"/>
</dbReference>
<dbReference type="GO" id="GO:0031640">
    <property type="term" value="P:killing of cells of another organism"/>
    <property type="evidence" value="ECO:0007669"/>
    <property type="project" value="UniProtKB-KW"/>
</dbReference>
<reference evidence="6 7" key="1">
    <citation type="submission" date="2022-08" db="EMBL/GenBank/DDBJ databases">
        <authorList>
            <person name="Zeman M."/>
            <person name="Kubasova T."/>
        </authorList>
    </citation>
    <scope>NUCLEOTIDE SEQUENCE [LARGE SCALE GENOMIC DNA]</scope>
    <source>
        <strain evidence="6 7">ET62</strain>
    </source>
</reference>
<dbReference type="EMBL" id="JANRHJ010000005">
    <property type="protein sequence ID" value="MCR8873453.1"/>
    <property type="molecule type" value="Genomic_DNA"/>
</dbReference>
<keyword evidence="3" id="KW-0378">Hydrolase</keyword>
<dbReference type="SMART" id="SM00047">
    <property type="entry name" value="LYZ2"/>
    <property type="match status" value="1"/>
</dbReference>
<dbReference type="InterPro" id="IPR018392">
    <property type="entry name" value="LysM"/>
</dbReference>
<dbReference type="PROSITE" id="PS51782">
    <property type="entry name" value="LYSM"/>
    <property type="match status" value="1"/>
</dbReference>
<name>A0AAW5MYP7_9BACT</name>
<dbReference type="InterPro" id="IPR036779">
    <property type="entry name" value="LysM_dom_sf"/>
</dbReference>
<dbReference type="Proteomes" id="UP001204579">
    <property type="component" value="Unassembled WGS sequence"/>
</dbReference>
<dbReference type="GeneID" id="82443051"/>
<dbReference type="Gene3D" id="1.10.530.10">
    <property type="match status" value="1"/>
</dbReference>
<evidence type="ECO:0000259" key="5">
    <source>
        <dbReference type="PROSITE" id="PS51782"/>
    </source>
</evidence>
<dbReference type="GO" id="GO:0042742">
    <property type="term" value="P:defense response to bacterium"/>
    <property type="evidence" value="ECO:0007669"/>
    <property type="project" value="UniProtKB-KW"/>
</dbReference>
<sequence>MKRYLILFGILCLLGNILTVSAQRRNQAYEEYIHKYRELAIHEMKRYRIPASITLAQGLLESGAGKSTLARKSNNHFGIKCGSGWNGKRAYHTDDAPNECFRAYKHPKDSYEDHSKFLRTKTRYAFLFELKVTDYKGWARGLKKAGYATDPRYANRLIDIIELYDLYEYDQKGKKDWMKGVTNPHQPYLANDLLYIIAREGDTFKSIAKEFDLSKKKVRTFNELPKDYEFSGGEVVYLEEKHKHATNGFISCKVYPGDSMYTIAQRYGVKLKYLYRLNDMKPEDGVPPVGSIIWLQ</sequence>
<accession>A0AAW5MYP7</accession>
<dbReference type="RefSeq" id="WP_018710568.1">
    <property type="nucleotide sequence ID" value="NZ_CALULB010000012.1"/>
</dbReference>
<evidence type="ECO:0000256" key="4">
    <source>
        <dbReference type="ARBA" id="ARBA00032108"/>
    </source>
</evidence>
<dbReference type="GO" id="GO:0004040">
    <property type="term" value="F:amidase activity"/>
    <property type="evidence" value="ECO:0007669"/>
    <property type="project" value="InterPro"/>
</dbReference>
<feature type="domain" description="LysM" evidence="5">
    <location>
        <begin position="250"/>
        <end position="295"/>
    </location>
</feature>
<dbReference type="CDD" id="cd00118">
    <property type="entry name" value="LysM"/>
    <property type="match status" value="1"/>
</dbReference>
<dbReference type="InterPro" id="IPR002901">
    <property type="entry name" value="MGlyc_endo_b_GlcNAc-like_dom"/>
</dbReference>
<dbReference type="AlphaFoldDB" id="A0AAW5MYP7"/>
<keyword evidence="7" id="KW-1185">Reference proteome</keyword>
<evidence type="ECO:0000313" key="7">
    <source>
        <dbReference type="Proteomes" id="UP001204579"/>
    </source>
</evidence>
<organism evidence="6 7">
    <name type="scientific">Phocaeicola barnesiae</name>
    <dbReference type="NCBI Taxonomy" id="376804"/>
    <lineage>
        <taxon>Bacteria</taxon>
        <taxon>Pseudomonadati</taxon>
        <taxon>Bacteroidota</taxon>
        <taxon>Bacteroidia</taxon>
        <taxon>Bacteroidales</taxon>
        <taxon>Bacteroidaceae</taxon>
        <taxon>Phocaeicola</taxon>
    </lineage>
</organism>
<gene>
    <name evidence="6" type="ORF">NW209_05380</name>
</gene>
<dbReference type="Pfam" id="PF01476">
    <property type="entry name" value="LysM"/>
    <property type="match status" value="2"/>
</dbReference>
<comment type="caution">
    <text evidence="6">The sequence shown here is derived from an EMBL/GenBank/DDBJ whole genome shotgun (WGS) entry which is preliminary data.</text>
</comment>
<evidence type="ECO:0000256" key="2">
    <source>
        <dbReference type="ARBA" id="ARBA00022638"/>
    </source>
</evidence>
<dbReference type="InterPro" id="IPR051056">
    <property type="entry name" value="Glycosyl_Hydrolase_73"/>
</dbReference>
<keyword evidence="2" id="KW-0081">Bacteriolytic enzyme</keyword>
<protein>
    <recommendedName>
        <fullName evidence="4">Peptidoglycan hydrolase</fullName>
    </recommendedName>
</protein>
<evidence type="ECO:0000256" key="1">
    <source>
        <dbReference type="ARBA" id="ARBA00022529"/>
    </source>
</evidence>
<evidence type="ECO:0000313" key="6">
    <source>
        <dbReference type="EMBL" id="MCR8873453.1"/>
    </source>
</evidence>
<proteinExistence type="predicted"/>